<accession>A0AAX2D5A3</accession>
<dbReference type="PROSITE" id="PS51257">
    <property type="entry name" value="PROKAR_LIPOPROTEIN"/>
    <property type="match status" value="1"/>
</dbReference>
<dbReference type="EMBL" id="LT629790">
    <property type="protein sequence ID" value="SDU06357.1"/>
    <property type="molecule type" value="Genomic_DNA"/>
</dbReference>
<name>A0AAX2D5A3_9PSED</name>
<dbReference type="AlphaFoldDB" id="A0AAX2D5A3"/>
<evidence type="ECO:0008006" key="3">
    <source>
        <dbReference type="Google" id="ProtNLM"/>
    </source>
</evidence>
<reference evidence="1 2" key="1">
    <citation type="submission" date="2016-10" db="EMBL/GenBank/DDBJ databases">
        <authorList>
            <person name="Varghese N."/>
            <person name="Submissions S."/>
        </authorList>
    </citation>
    <scope>NUCLEOTIDE SEQUENCE [LARGE SCALE GENOMIC DNA]</scope>
    <source>
        <strain evidence="1 2">DSM 16733</strain>
    </source>
</reference>
<keyword evidence="2" id="KW-1185">Reference proteome</keyword>
<organism evidence="1 2">
    <name type="scientific">Pseudomonas mediterranea</name>
    <dbReference type="NCBI Taxonomy" id="183795"/>
    <lineage>
        <taxon>Bacteria</taxon>
        <taxon>Pseudomonadati</taxon>
        <taxon>Pseudomonadota</taxon>
        <taxon>Gammaproteobacteria</taxon>
        <taxon>Pseudomonadales</taxon>
        <taxon>Pseudomonadaceae</taxon>
        <taxon>Pseudomonas</taxon>
    </lineage>
</organism>
<evidence type="ECO:0000313" key="2">
    <source>
        <dbReference type="Proteomes" id="UP000183772"/>
    </source>
</evidence>
<sequence>MSLKLTILSAMTASLLLAGCMKIPEIPPLLAHCKAPSMTPAITSLPG</sequence>
<dbReference type="Proteomes" id="UP000183772">
    <property type="component" value="Chromosome I"/>
</dbReference>
<gene>
    <name evidence="1" type="ORF">SAMN05216476_0264</name>
</gene>
<proteinExistence type="predicted"/>
<evidence type="ECO:0000313" key="1">
    <source>
        <dbReference type="EMBL" id="SDU06357.1"/>
    </source>
</evidence>
<protein>
    <recommendedName>
        <fullName evidence="3">Lipoprotein</fullName>
    </recommendedName>
</protein>